<protein>
    <recommendedName>
        <fullName evidence="3">DUF2946 domain-containing protein</fullName>
    </recommendedName>
</protein>
<evidence type="ECO:0000313" key="2">
    <source>
        <dbReference type="Proteomes" id="UP001380822"/>
    </source>
</evidence>
<dbReference type="EMBL" id="JBAKBE010000004">
    <property type="protein sequence ID" value="MEH0096227.1"/>
    <property type="molecule type" value="Genomic_DNA"/>
</dbReference>
<dbReference type="RefSeq" id="WP_334251136.1">
    <property type="nucleotide sequence ID" value="NZ_JBAKBE010000004.1"/>
</dbReference>
<name>A0ABU7ZNY8_9HYPH</name>
<comment type="caution">
    <text evidence="1">The sequence shown here is derived from an EMBL/GenBank/DDBJ whole genome shotgun (WGS) entry which is preliminary data.</text>
</comment>
<keyword evidence="2" id="KW-1185">Reference proteome</keyword>
<proteinExistence type="predicted"/>
<sequence length="138" mass="14215">MNTRVPRPVFSVLLACLLLAVAVLTGFGMGAKAGVPHTGQSAKVIEFVICTDDGMRIVKMDEHGQVLDEDAKTGHSAPCCDGQCLGCLMCSSSAGNTPAAVSLHAPASSQPAPVWAAAFAPGQVLMRASQRAPPRTGR</sequence>
<organism evidence="1 2">
    <name type="scientific">Pannonibacter anstelovis</name>
    <dbReference type="NCBI Taxonomy" id="3121537"/>
    <lineage>
        <taxon>Bacteria</taxon>
        <taxon>Pseudomonadati</taxon>
        <taxon>Pseudomonadota</taxon>
        <taxon>Alphaproteobacteria</taxon>
        <taxon>Hyphomicrobiales</taxon>
        <taxon>Stappiaceae</taxon>
        <taxon>Pannonibacter</taxon>
    </lineage>
</organism>
<dbReference type="Proteomes" id="UP001380822">
    <property type="component" value="Unassembled WGS sequence"/>
</dbReference>
<gene>
    <name evidence="1" type="ORF">V6L76_08180</name>
</gene>
<evidence type="ECO:0000313" key="1">
    <source>
        <dbReference type="EMBL" id="MEH0096227.1"/>
    </source>
</evidence>
<evidence type="ECO:0008006" key="3">
    <source>
        <dbReference type="Google" id="ProtNLM"/>
    </source>
</evidence>
<accession>A0ABU7ZNY8</accession>
<reference evidence="1 2" key="1">
    <citation type="submission" date="2024-02" db="EMBL/GenBank/DDBJ databases">
        <title>A new putative Pannonibacter species isolated from two cases of bloodstream infections in paediatric patients.</title>
        <authorList>
            <person name="Castellana S."/>
            <person name="De Laurentiis V."/>
            <person name="Grassi M."/>
            <person name="De Leonardis F."/>
            <person name="Mosca A."/>
            <person name="De Carlo C."/>
            <person name="Sparapano E."/>
            <person name="Ronga L."/>
            <person name="Santacroce L."/>
            <person name="Chironna M."/>
            <person name="De Robertis A."/>
            <person name="Bianco A."/>
            <person name="Del Sambro L."/>
            <person name="Capozzi L."/>
            <person name="Parisi A."/>
        </authorList>
    </citation>
    <scope>NUCLEOTIDE SEQUENCE [LARGE SCALE GENOMIC DNA]</scope>
    <source>
        <strain evidence="1 2">Pt2</strain>
    </source>
</reference>